<reference evidence="1 2" key="1">
    <citation type="submission" date="2019-10" db="EMBL/GenBank/DDBJ databases">
        <title>Cardiobacteriales fam. a chemoheterotrophic member of the order Cardiobacteriales, and proposal of Cardiobacteriales fam. nov.</title>
        <authorList>
            <person name="Wang C."/>
        </authorList>
    </citation>
    <scope>NUCLEOTIDE SEQUENCE [LARGE SCALE GENOMIC DNA]</scope>
    <source>
        <strain evidence="1 2">ML27</strain>
    </source>
</reference>
<dbReference type="EMBL" id="WHNW01000013">
    <property type="protein sequence ID" value="MPV86890.1"/>
    <property type="molecule type" value="Genomic_DNA"/>
</dbReference>
<sequence>MNQNNFSASTPTIDITDDAFTNVVAGRQRQLLVSAEHGIGVGDNVIFRAIDSRREVVTAVTDTWSPTRRGTHGVICLVLAVEQARAKT</sequence>
<gene>
    <name evidence="1" type="ORF">GCU85_09150</name>
</gene>
<accession>A0A6N7EZA7</accession>
<dbReference type="RefSeq" id="WP_152810879.1">
    <property type="nucleotide sequence ID" value="NZ_WHNW01000013.1"/>
</dbReference>
<organism evidence="1 2">
    <name type="scientific">Ostreibacterium oceani</name>
    <dbReference type="NCBI Taxonomy" id="2654998"/>
    <lineage>
        <taxon>Bacteria</taxon>
        <taxon>Pseudomonadati</taxon>
        <taxon>Pseudomonadota</taxon>
        <taxon>Gammaproteobacteria</taxon>
        <taxon>Cardiobacteriales</taxon>
        <taxon>Ostreibacteriaceae</taxon>
        <taxon>Ostreibacterium</taxon>
    </lineage>
</organism>
<keyword evidence="2" id="KW-1185">Reference proteome</keyword>
<dbReference type="Proteomes" id="UP000471298">
    <property type="component" value="Unassembled WGS sequence"/>
</dbReference>
<proteinExistence type="predicted"/>
<name>A0A6N7EZA7_9GAMM</name>
<protein>
    <submittedName>
        <fullName evidence="1">Uncharacterized protein</fullName>
    </submittedName>
</protein>
<dbReference type="AlphaFoldDB" id="A0A6N7EZA7"/>
<evidence type="ECO:0000313" key="2">
    <source>
        <dbReference type="Proteomes" id="UP000471298"/>
    </source>
</evidence>
<evidence type="ECO:0000313" key="1">
    <source>
        <dbReference type="EMBL" id="MPV86890.1"/>
    </source>
</evidence>
<comment type="caution">
    <text evidence="1">The sequence shown here is derived from an EMBL/GenBank/DDBJ whole genome shotgun (WGS) entry which is preliminary data.</text>
</comment>
<dbReference type="InParanoid" id="A0A6N7EZA7"/>